<evidence type="ECO:0000313" key="3">
    <source>
        <dbReference type="EMBL" id="CRZ35489.1"/>
    </source>
</evidence>
<dbReference type="Proteomes" id="UP000236497">
    <property type="component" value="Unassembled WGS sequence"/>
</dbReference>
<dbReference type="AlphaFoldDB" id="A0A0H5SJ16"/>
<dbReference type="SMART" id="SM00287">
    <property type="entry name" value="SH3b"/>
    <property type="match status" value="2"/>
</dbReference>
<gene>
    <name evidence="3" type="ORF">HHT355_2300</name>
</gene>
<dbReference type="GO" id="GO:0016787">
    <property type="term" value="F:hydrolase activity"/>
    <property type="evidence" value="ECO:0007669"/>
    <property type="project" value="InterPro"/>
</dbReference>
<reference evidence="3 4" key="1">
    <citation type="submission" date="2015-06" db="EMBL/GenBank/DDBJ databases">
        <authorList>
            <person name="Wibberg Daniel"/>
        </authorList>
    </citation>
    <scope>NUCLEOTIDE SEQUENCE [LARGE SCALE GENOMIC DNA]</scope>
    <source>
        <strain evidence="3 4">T3/55T</strain>
    </source>
</reference>
<dbReference type="PANTHER" id="PTHR34408">
    <property type="entry name" value="FAMILY PROTEIN, PUTATIVE-RELATED"/>
    <property type="match status" value="1"/>
</dbReference>
<sequence length="422" mass="47460">MRIKKALFLAVFLSIYCIFILICIFKPPYMAANEDTALIEENNSNTIENFNNNESIASISTKTFIYEKYQNAKADVATPEDSQESLTLKAESETGLKLSDESLNEINETSDLIQELVPSDYSDIGISIANTYVNIREKASTDSPVKGKLYRDGAAKILNTVGDWYYIESGNVKGYIKSKYLKTGIPTLDLIEKYGTLRITVNTDGLNVRKSPEIDSERIGVIYRNECYTVTGFLGEWVEIEVPDKNITGFVSKEYVNLLVDFKTAISINEEELNKSEQKEKNKYNTGLKNRDPLDYSKEDLKLLACLVYAEAGNQSYEGKLAVANVVINRVKSSKFPNTIKDVIYQPGQFTVVKNGSLAKQLKKYDNYSSKSQLQAIKAAKAALEGENNIGNRLYFNGYKASVKKGYHKNKNCIKIGDQLFW</sequence>
<dbReference type="InterPro" id="IPR042047">
    <property type="entry name" value="SleB_dom1"/>
</dbReference>
<evidence type="ECO:0000256" key="1">
    <source>
        <dbReference type="SAM" id="Phobius"/>
    </source>
</evidence>
<organism evidence="3 4">
    <name type="scientific">Herbinix hemicellulosilytica</name>
    <dbReference type="NCBI Taxonomy" id="1564487"/>
    <lineage>
        <taxon>Bacteria</taxon>
        <taxon>Bacillati</taxon>
        <taxon>Bacillota</taxon>
        <taxon>Clostridia</taxon>
        <taxon>Lachnospirales</taxon>
        <taxon>Lachnospiraceae</taxon>
        <taxon>Herbinix</taxon>
    </lineage>
</organism>
<dbReference type="Gene3D" id="2.30.30.40">
    <property type="entry name" value="SH3 Domains"/>
    <property type="match status" value="2"/>
</dbReference>
<dbReference type="Pfam" id="PF08239">
    <property type="entry name" value="SH3_3"/>
    <property type="match status" value="2"/>
</dbReference>
<proteinExistence type="predicted"/>
<dbReference type="OrthoDB" id="9785345at2"/>
<accession>A0A0H5SJ16</accession>
<dbReference type="PANTHER" id="PTHR34408:SF1">
    <property type="entry name" value="GLYCOSYL HYDROLASE FAMILY 19 DOMAIN-CONTAINING PROTEIN HI_1415"/>
    <property type="match status" value="1"/>
</dbReference>
<keyword evidence="1" id="KW-0472">Membrane</keyword>
<name>A0A0H5SJ16_HERHM</name>
<dbReference type="Gene3D" id="1.10.10.2520">
    <property type="entry name" value="Cell wall hydrolase SleB, domain 1"/>
    <property type="match status" value="1"/>
</dbReference>
<dbReference type="RefSeq" id="WP_103203566.1">
    <property type="nucleotide sequence ID" value="NZ_CVTD020000025.1"/>
</dbReference>
<dbReference type="Pfam" id="PF07486">
    <property type="entry name" value="Hydrolase_2"/>
    <property type="match status" value="1"/>
</dbReference>
<feature type="domain" description="SH3b" evidence="2">
    <location>
        <begin position="122"/>
        <end position="185"/>
    </location>
</feature>
<protein>
    <recommendedName>
        <fullName evidence="2">SH3b domain-containing protein</fullName>
    </recommendedName>
</protein>
<dbReference type="EMBL" id="CVTD020000025">
    <property type="protein sequence ID" value="CRZ35489.1"/>
    <property type="molecule type" value="Genomic_DNA"/>
</dbReference>
<keyword evidence="1" id="KW-0812">Transmembrane</keyword>
<evidence type="ECO:0000313" key="4">
    <source>
        <dbReference type="Proteomes" id="UP000236497"/>
    </source>
</evidence>
<dbReference type="PROSITE" id="PS51781">
    <property type="entry name" value="SH3B"/>
    <property type="match status" value="2"/>
</dbReference>
<dbReference type="InterPro" id="IPR003646">
    <property type="entry name" value="SH3-like_bac-type"/>
</dbReference>
<feature type="domain" description="SH3b" evidence="2">
    <location>
        <begin position="194"/>
        <end position="260"/>
    </location>
</feature>
<keyword evidence="4" id="KW-1185">Reference proteome</keyword>
<keyword evidence="1" id="KW-1133">Transmembrane helix</keyword>
<dbReference type="InterPro" id="IPR011105">
    <property type="entry name" value="Cell_wall_hydrolase_SleB"/>
</dbReference>
<dbReference type="InterPro" id="IPR052354">
    <property type="entry name" value="Cell_Wall_Dynamics_Protein"/>
</dbReference>
<evidence type="ECO:0000259" key="2">
    <source>
        <dbReference type="PROSITE" id="PS51781"/>
    </source>
</evidence>
<feature type="transmembrane region" description="Helical" evidence="1">
    <location>
        <begin position="7"/>
        <end position="29"/>
    </location>
</feature>